<dbReference type="PANTHER" id="PTHR47027">
    <property type="entry name" value="REVERSE TRANSCRIPTASE DOMAIN-CONTAINING PROTEIN"/>
    <property type="match status" value="1"/>
</dbReference>
<keyword evidence="1" id="KW-0695">RNA-directed DNA polymerase</keyword>
<evidence type="ECO:0000313" key="1">
    <source>
        <dbReference type="EMBL" id="MOY45972.1"/>
    </source>
</evidence>
<organism evidence="1">
    <name type="scientific">Rhodnius prolixus</name>
    <name type="common">Triatomid bug</name>
    <dbReference type="NCBI Taxonomy" id="13249"/>
    <lineage>
        <taxon>Eukaryota</taxon>
        <taxon>Metazoa</taxon>
        <taxon>Ecdysozoa</taxon>
        <taxon>Arthropoda</taxon>
        <taxon>Hexapoda</taxon>
        <taxon>Insecta</taxon>
        <taxon>Pterygota</taxon>
        <taxon>Neoptera</taxon>
        <taxon>Paraneoptera</taxon>
        <taxon>Hemiptera</taxon>
        <taxon>Heteroptera</taxon>
        <taxon>Panheteroptera</taxon>
        <taxon>Cimicomorpha</taxon>
        <taxon>Reduviidae</taxon>
        <taxon>Triatominae</taxon>
        <taxon>Rhodnius</taxon>
    </lineage>
</organism>
<dbReference type="GO" id="GO:0003964">
    <property type="term" value="F:RNA-directed DNA polymerase activity"/>
    <property type="evidence" value="ECO:0007669"/>
    <property type="project" value="UniProtKB-KW"/>
</dbReference>
<dbReference type="AlphaFoldDB" id="A0A4P6D9I7"/>
<keyword evidence="1" id="KW-0378">Hydrolase</keyword>
<accession>A0A4P6D9I7</accession>
<keyword evidence="1" id="KW-0255">Endonuclease</keyword>
<proteinExistence type="predicted"/>
<dbReference type="PANTHER" id="PTHR47027:SF20">
    <property type="entry name" value="REVERSE TRANSCRIPTASE-LIKE PROTEIN WITH RNA-DIRECTED DNA POLYMERASE DOMAIN"/>
    <property type="match status" value="1"/>
</dbReference>
<dbReference type="EMBL" id="GHKJ01000942">
    <property type="protein sequence ID" value="MOY45972.1"/>
    <property type="molecule type" value="Transcribed_RNA"/>
</dbReference>
<keyword evidence="1" id="KW-0808">Transferase</keyword>
<dbReference type="GO" id="GO:0004519">
    <property type="term" value="F:endonuclease activity"/>
    <property type="evidence" value="ECO:0007669"/>
    <property type="project" value="UniProtKB-KW"/>
</dbReference>
<keyword evidence="1" id="KW-0540">Nuclease</keyword>
<sequence>MISFKERTNKEIQRRLALGWQKYWSLKDIMKGNFGIAAKKHIFESCILPVVSYGCQTWSLTAAEKRKINVWQHSVERSMTGIKKIYKIRCTEIRKKTGLRDALLTINKLKWDWTGHLMRKTDERWSLTATEWTPYNLKRRRGRQPKRWADFFRQEVGPHWTKVARDRDVWRRKWKELAADSASQ</sequence>
<name>A0A4P6D9I7_RHOPR</name>
<protein>
    <submittedName>
        <fullName evidence="1">Putative endonuclease-reverse transcriptase panstrongylus megistus</fullName>
    </submittedName>
</protein>
<reference evidence="1" key="1">
    <citation type="submission" date="2019-04" db="EMBL/GenBank/DDBJ databases">
        <title>Analysis of the testis transcriptome of the Chagas disease vector Rhodnius prolixus.</title>
        <authorList>
            <person name="Cesar J."/>
            <person name="Ribeiro J.M."/>
            <person name="Pereira M.H."/>
            <person name="Araujo R.N."/>
            <person name="Gontijo N.F."/>
            <person name="Pessoa G."/>
            <person name="Sant'Anna M.V."/>
            <person name="Sorgine M.H."/>
            <person name="Majerowicz D."/>
            <person name="Carvalho A.B."/>
            <person name="Braz G."/>
            <person name="Mesquita R."/>
            <person name="Lagerblad P.O."/>
            <person name="Koerich L.B."/>
        </authorList>
    </citation>
    <scope>NUCLEOTIDE SEQUENCE</scope>
</reference>
<keyword evidence="1" id="KW-0548">Nucleotidyltransferase</keyword>